<keyword evidence="2" id="KW-1185">Reference proteome</keyword>
<dbReference type="Proteomes" id="UP000271098">
    <property type="component" value="Unassembled WGS sequence"/>
</dbReference>
<protein>
    <submittedName>
        <fullName evidence="3">AP2/ERF domain-containing protein</fullName>
    </submittedName>
</protein>
<evidence type="ECO:0000313" key="1">
    <source>
        <dbReference type="EMBL" id="VDN25288.1"/>
    </source>
</evidence>
<accession>A0A183E272</accession>
<reference evidence="1 2" key="2">
    <citation type="submission" date="2018-11" db="EMBL/GenBank/DDBJ databases">
        <authorList>
            <consortium name="Pathogen Informatics"/>
        </authorList>
    </citation>
    <scope>NUCLEOTIDE SEQUENCE [LARGE SCALE GENOMIC DNA]</scope>
</reference>
<sequence length="126" mass="14210">MNSRLCRNSGHGLFYDELLVVSIYFQAKGEEGYGEWVWASKLGKVAAICHKNYDANQAYLALAVRFIGHSNCDSFSDSDPLVKPFSSDSVSLAQTLTSKVCYLKIHVFLICSNEMEFSGQFYFNLR</sequence>
<gene>
    <name evidence="1" type="ORF">GPUH_LOCUS15063</name>
</gene>
<reference evidence="3" key="1">
    <citation type="submission" date="2016-06" db="UniProtKB">
        <authorList>
            <consortium name="WormBaseParasite"/>
        </authorList>
    </citation>
    <scope>IDENTIFICATION</scope>
</reference>
<organism evidence="3">
    <name type="scientific">Gongylonema pulchrum</name>
    <dbReference type="NCBI Taxonomy" id="637853"/>
    <lineage>
        <taxon>Eukaryota</taxon>
        <taxon>Metazoa</taxon>
        <taxon>Ecdysozoa</taxon>
        <taxon>Nematoda</taxon>
        <taxon>Chromadorea</taxon>
        <taxon>Rhabditida</taxon>
        <taxon>Spirurina</taxon>
        <taxon>Spiruromorpha</taxon>
        <taxon>Spiruroidea</taxon>
        <taxon>Gongylonematidae</taxon>
        <taxon>Gongylonema</taxon>
    </lineage>
</organism>
<evidence type="ECO:0000313" key="2">
    <source>
        <dbReference type="Proteomes" id="UP000271098"/>
    </source>
</evidence>
<dbReference type="EMBL" id="UYRT01081984">
    <property type="protein sequence ID" value="VDN25288.1"/>
    <property type="molecule type" value="Genomic_DNA"/>
</dbReference>
<proteinExistence type="predicted"/>
<name>A0A183E272_9BILA</name>
<evidence type="ECO:0000313" key="3">
    <source>
        <dbReference type="WBParaSite" id="GPUH_0001508301-mRNA-1"/>
    </source>
</evidence>
<dbReference type="WBParaSite" id="GPUH_0001508301-mRNA-1">
    <property type="protein sequence ID" value="GPUH_0001508301-mRNA-1"/>
    <property type="gene ID" value="GPUH_0001508301"/>
</dbReference>
<dbReference type="AlphaFoldDB" id="A0A183E272"/>
<dbReference type="OrthoDB" id="5793573at2759"/>